<accession>A0A3S4VHT3</accession>
<reference evidence="1 2" key="1">
    <citation type="submission" date="2018-12" db="EMBL/GenBank/DDBJ databases">
        <authorList>
            <consortium name="Pathogen Informatics"/>
        </authorList>
    </citation>
    <scope>NUCLEOTIDE SEQUENCE [LARGE SCALE GENOMIC DNA]</scope>
    <source>
        <strain evidence="1 2">NCTC12967</strain>
    </source>
</reference>
<proteinExistence type="predicted"/>
<name>A0A3S4VHT3_9ACTN</name>
<evidence type="ECO:0000313" key="2">
    <source>
        <dbReference type="Proteomes" id="UP000273044"/>
    </source>
</evidence>
<sequence>MARNTEGSHGTHAALAHVTHSEILTYLKDKGHVRIDQIPEDLGIADSTLSDHLTITKPCDCSSRANLATIKDLIVPL</sequence>
<dbReference type="EMBL" id="LR134406">
    <property type="protein sequence ID" value="VEH69360.1"/>
    <property type="molecule type" value="Genomic_DNA"/>
</dbReference>
<dbReference type="InterPro" id="IPR036388">
    <property type="entry name" value="WH-like_DNA-bd_sf"/>
</dbReference>
<dbReference type="AlphaFoldDB" id="A0A3S4VHT3"/>
<protein>
    <submittedName>
        <fullName evidence="1">Uncharacterized protein</fullName>
    </submittedName>
</protein>
<keyword evidence="2" id="KW-1185">Reference proteome</keyword>
<gene>
    <name evidence="1" type="ORF">NCTC12967_00627</name>
</gene>
<dbReference type="Proteomes" id="UP000273044">
    <property type="component" value="Chromosome"/>
</dbReference>
<evidence type="ECO:0000313" key="1">
    <source>
        <dbReference type="EMBL" id="VEH69360.1"/>
    </source>
</evidence>
<dbReference type="SUPFAM" id="SSF46785">
    <property type="entry name" value="Winged helix' DNA-binding domain"/>
    <property type="match status" value="1"/>
</dbReference>
<organism evidence="1 2">
    <name type="scientific">Arachnia propionica</name>
    <dbReference type="NCBI Taxonomy" id="1750"/>
    <lineage>
        <taxon>Bacteria</taxon>
        <taxon>Bacillati</taxon>
        <taxon>Actinomycetota</taxon>
        <taxon>Actinomycetes</taxon>
        <taxon>Propionibacteriales</taxon>
        <taxon>Propionibacteriaceae</taxon>
        <taxon>Arachnia</taxon>
    </lineage>
</organism>
<dbReference type="Gene3D" id="1.10.10.10">
    <property type="entry name" value="Winged helix-like DNA-binding domain superfamily/Winged helix DNA-binding domain"/>
    <property type="match status" value="1"/>
</dbReference>
<dbReference type="InterPro" id="IPR036390">
    <property type="entry name" value="WH_DNA-bd_sf"/>
</dbReference>